<feature type="transmembrane region" description="Helical" evidence="1">
    <location>
        <begin position="45"/>
        <end position="65"/>
    </location>
</feature>
<organism evidence="2 3">
    <name type="scientific">Halorubrum vacuolatum</name>
    <name type="common">Natronobacterium vacuolatum</name>
    <dbReference type="NCBI Taxonomy" id="63740"/>
    <lineage>
        <taxon>Archaea</taxon>
        <taxon>Methanobacteriati</taxon>
        <taxon>Methanobacteriota</taxon>
        <taxon>Stenosarchaea group</taxon>
        <taxon>Halobacteria</taxon>
        <taxon>Halobacteriales</taxon>
        <taxon>Haloferacaceae</taxon>
        <taxon>Halorubrum</taxon>
    </lineage>
</organism>
<protein>
    <submittedName>
        <fullName evidence="2">Uncharacterized protein</fullName>
    </submittedName>
</protein>
<evidence type="ECO:0000256" key="1">
    <source>
        <dbReference type="SAM" id="Phobius"/>
    </source>
</evidence>
<keyword evidence="1" id="KW-0812">Transmembrane</keyword>
<proteinExistence type="predicted"/>
<feature type="transmembrane region" description="Helical" evidence="1">
    <location>
        <begin position="166"/>
        <end position="186"/>
    </location>
</feature>
<keyword evidence="1" id="KW-1133">Transmembrane helix</keyword>
<keyword evidence="1" id="KW-0472">Membrane</keyword>
<dbReference type="EMBL" id="FZNQ01000024">
    <property type="protein sequence ID" value="SNR62922.1"/>
    <property type="molecule type" value="Genomic_DNA"/>
</dbReference>
<name>A0A238XW13_HALVU</name>
<evidence type="ECO:0000313" key="2">
    <source>
        <dbReference type="EMBL" id="SNR62922.1"/>
    </source>
</evidence>
<keyword evidence="3" id="KW-1185">Reference proteome</keyword>
<accession>A0A238XW13</accession>
<evidence type="ECO:0000313" key="3">
    <source>
        <dbReference type="Proteomes" id="UP000198397"/>
    </source>
</evidence>
<reference evidence="2 3" key="1">
    <citation type="submission" date="2017-06" db="EMBL/GenBank/DDBJ databases">
        <authorList>
            <person name="Kim H.J."/>
            <person name="Triplett B.A."/>
        </authorList>
    </citation>
    <scope>NUCLEOTIDE SEQUENCE [LARGE SCALE GENOMIC DNA]</scope>
    <source>
        <strain evidence="2 3">DSM 8800</strain>
    </source>
</reference>
<feature type="transmembrane region" description="Helical" evidence="1">
    <location>
        <begin position="77"/>
        <end position="94"/>
    </location>
</feature>
<dbReference type="RefSeq" id="WP_089385794.1">
    <property type="nucleotide sequence ID" value="NZ_FZNQ01000024.1"/>
</dbReference>
<gene>
    <name evidence="2" type="ORF">SAMN06264855_12415</name>
</gene>
<dbReference type="Proteomes" id="UP000198397">
    <property type="component" value="Unassembled WGS sequence"/>
</dbReference>
<dbReference type="AlphaFoldDB" id="A0A238XW13"/>
<feature type="transmembrane region" description="Helical" evidence="1">
    <location>
        <begin position="114"/>
        <end position="137"/>
    </location>
</feature>
<sequence>MVTLPRRVRGAMFVALAVGFLAGPFLLRAAAVPMSTPTVAEPGSLLALAAPASVAAGAILLVSGGSALSGRALAPRWSLVAPAIGVAVGIGFGVSGSTEGLDPATLSSLDLGVLLSGVTSFVIGGALVGAALAPVVLGSLKGDTVTLLAGTVLVLASIALTPAAAFATLAGLLGGGVAIALLWAAGDNSWRP</sequence>